<dbReference type="Proteomes" id="UP000239001">
    <property type="component" value="Unassembled WGS sequence"/>
</dbReference>
<evidence type="ECO:0000313" key="3">
    <source>
        <dbReference type="Proteomes" id="UP000239001"/>
    </source>
</evidence>
<evidence type="ECO:0000259" key="1">
    <source>
        <dbReference type="SMART" id="SM00966"/>
    </source>
</evidence>
<dbReference type="InterPro" id="IPR007159">
    <property type="entry name" value="SpoVT-AbrB_dom"/>
</dbReference>
<evidence type="ECO:0000313" key="2">
    <source>
        <dbReference type="EMBL" id="PSF37336.1"/>
    </source>
</evidence>
<dbReference type="PANTHER" id="PTHR40516">
    <property type="entry name" value="ANTITOXIN CHPS-RELATED"/>
    <property type="match status" value="1"/>
</dbReference>
<accession>A0A2T1LY73</accession>
<dbReference type="Gene3D" id="2.10.260.10">
    <property type="match status" value="1"/>
</dbReference>
<name>A0A2T1LY73_9CHRO</name>
<dbReference type="GO" id="GO:0097351">
    <property type="term" value="F:toxin sequestering activity"/>
    <property type="evidence" value="ECO:0007669"/>
    <property type="project" value="InterPro"/>
</dbReference>
<keyword evidence="3" id="KW-1185">Reference proteome</keyword>
<proteinExistence type="predicted"/>
<dbReference type="AlphaFoldDB" id="A0A2T1LY73"/>
<dbReference type="RefSeq" id="WP_106456818.1">
    <property type="nucleotide sequence ID" value="NZ_PXOH01000009.1"/>
</dbReference>
<dbReference type="InterPro" id="IPR037914">
    <property type="entry name" value="SpoVT-AbrB_sf"/>
</dbReference>
<reference evidence="2 3" key="2">
    <citation type="submission" date="2018-03" db="EMBL/GenBank/DDBJ databases">
        <authorList>
            <person name="Keele B.F."/>
        </authorList>
    </citation>
    <scope>NUCLEOTIDE SEQUENCE [LARGE SCALE GENOMIC DNA]</scope>
    <source>
        <strain evidence="2 3">CCALA 016</strain>
    </source>
</reference>
<dbReference type="Pfam" id="PF04014">
    <property type="entry name" value="MazE_antitoxin"/>
    <property type="match status" value="1"/>
</dbReference>
<dbReference type="OrthoDB" id="9795766at2"/>
<gene>
    <name evidence="2" type="ORF">C7H19_10405</name>
</gene>
<dbReference type="GO" id="GO:0003677">
    <property type="term" value="F:DNA binding"/>
    <property type="evidence" value="ECO:0007669"/>
    <property type="project" value="UniProtKB-KW"/>
</dbReference>
<dbReference type="InterPro" id="IPR039052">
    <property type="entry name" value="Antitox_PemI-like"/>
</dbReference>
<comment type="caution">
    <text evidence="2">The sequence shown here is derived from an EMBL/GenBank/DDBJ whole genome shotgun (WGS) entry which is preliminary data.</text>
</comment>
<reference evidence="2 3" key="1">
    <citation type="submission" date="2018-03" db="EMBL/GenBank/DDBJ databases">
        <title>The ancient ancestry and fast evolution of plastids.</title>
        <authorList>
            <person name="Moore K.R."/>
            <person name="Magnabosco C."/>
            <person name="Momper L."/>
            <person name="Gold D.A."/>
            <person name="Bosak T."/>
            <person name="Fournier G.P."/>
        </authorList>
    </citation>
    <scope>NUCLEOTIDE SEQUENCE [LARGE SCALE GENOMIC DNA]</scope>
    <source>
        <strain evidence="2 3">CCALA 016</strain>
    </source>
</reference>
<sequence>MDIELKKWGNSIGLRIPHQIAKSFGIDENSIIELTESENALIITKKKHISTLDELLTSIPQDFQYPEDVYEFVENEPLGREMI</sequence>
<dbReference type="PANTHER" id="PTHR40516:SF1">
    <property type="entry name" value="ANTITOXIN CHPS-RELATED"/>
    <property type="match status" value="1"/>
</dbReference>
<protein>
    <submittedName>
        <fullName evidence="2">AbrB/MazE/SpoVT family DNA-binding domain-containing protein</fullName>
    </submittedName>
</protein>
<dbReference type="EMBL" id="PXOH01000009">
    <property type="protein sequence ID" value="PSF37336.1"/>
    <property type="molecule type" value="Genomic_DNA"/>
</dbReference>
<dbReference type="SMART" id="SM00966">
    <property type="entry name" value="SpoVT_AbrB"/>
    <property type="match status" value="1"/>
</dbReference>
<keyword evidence="2" id="KW-0238">DNA-binding</keyword>
<feature type="domain" description="SpoVT-AbrB" evidence="1">
    <location>
        <begin position="6"/>
        <end position="51"/>
    </location>
</feature>
<dbReference type="SUPFAM" id="SSF89447">
    <property type="entry name" value="AbrB/MazE/MraZ-like"/>
    <property type="match status" value="1"/>
</dbReference>
<organism evidence="2 3">
    <name type="scientific">Aphanothece hegewaldii CCALA 016</name>
    <dbReference type="NCBI Taxonomy" id="2107694"/>
    <lineage>
        <taxon>Bacteria</taxon>
        <taxon>Bacillati</taxon>
        <taxon>Cyanobacteriota</taxon>
        <taxon>Cyanophyceae</taxon>
        <taxon>Oscillatoriophycideae</taxon>
        <taxon>Chroococcales</taxon>
        <taxon>Aphanothecaceae</taxon>
        <taxon>Aphanothece</taxon>
    </lineage>
</organism>